<dbReference type="GO" id="GO:0005975">
    <property type="term" value="P:carbohydrate metabolic process"/>
    <property type="evidence" value="ECO:0007669"/>
    <property type="project" value="InterPro"/>
</dbReference>
<dbReference type="Gene3D" id="1.50.10.10">
    <property type="match status" value="1"/>
</dbReference>
<protein>
    <submittedName>
        <fullName evidence="3">DUF5683 domain-containing protein</fullName>
    </submittedName>
</protein>
<name>A0A1I8BNM2_MELHA</name>
<evidence type="ECO:0000256" key="1">
    <source>
        <dbReference type="SAM" id="Coils"/>
    </source>
</evidence>
<proteinExistence type="predicted"/>
<dbReference type="WBParaSite" id="MhA1_Contig33.frz3.gene4">
    <property type="protein sequence ID" value="MhA1_Contig33.frz3.gene4"/>
    <property type="gene ID" value="MhA1_Contig33.frz3.gene4"/>
</dbReference>
<organism evidence="2 3">
    <name type="scientific">Meloidogyne hapla</name>
    <name type="common">Root-knot nematode worm</name>
    <dbReference type="NCBI Taxonomy" id="6305"/>
    <lineage>
        <taxon>Eukaryota</taxon>
        <taxon>Metazoa</taxon>
        <taxon>Ecdysozoa</taxon>
        <taxon>Nematoda</taxon>
        <taxon>Chromadorea</taxon>
        <taxon>Rhabditida</taxon>
        <taxon>Tylenchina</taxon>
        <taxon>Tylenchomorpha</taxon>
        <taxon>Tylenchoidea</taxon>
        <taxon>Meloidogynidae</taxon>
        <taxon>Meloidogyninae</taxon>
        <taxon>Meloidogyne</taxon>
    </lineage>
</organism>
<dbReference type="GO" id="GO:0031179">
    <property type="term" value="P:peptide modification"/>
    <property type="evidence" value="ECO:0007669"/>
    <property type="project" value="InterPro"/>
</dbReference>
<dbReference type="InterPro" id="IPR007822">
    <property type="entry name" value="LANC-like"/>
</dbReference>
<reference evidence="3" key="1">
    <citation type="submission" date="2016-11" db="UniProtKB">
        <authorList>
            <consortium name="WormBaseParasite"/>
        </authorList>
    </citation>
    <scope>IDENTIFICATION</scope>
</reference>
<sequence length="184" mass="21248">MNKTFNSSNQNKNQLKLEAEELSNKIKLQAHSSRYFVNPFFDDSKLAAKLVTEEWILEHVKLLAEQISKRKISSEEYKQEGPYVGLSGIAYVLLLLTEANKGLDYTKEINNILEKQSKFSTSNKSKYLTGRFGFYLIKFLANLIDTDYFKRKVNKLVEYLIDENVDNEILNGRAGFLAGFLMLR</sequence>
<dbReference type="Proteomes" id="UP000095281">
    <property type="component" value="Unplaced"/>
</dbReference>
<dbReference type="InterPro" id="IPR012341">
    <property type="entry name" value="6hp_glycosidase-like_sf"/>
</dbReference>
<evidence type="ECO:0000313" key="3">
    <source>
        <dbReference type="WBParaSite" id="MhA1_Contig33.frz3.gene4"/>
    </source>
</evidence>
<keyword evidence="1" id="KW-0175">Coiled coil</keyword>
<dbReference type="SUPFAM" id="SSF158745">
    <property type="entry name" value="LanC-like"/>
    <property type="match status" value="1"/>
</dbReference>
<accession>A0A1I8BNM2</accession>
<keyword evidence="2" id="KW-1185">Reference proteome</keyword>
<dbReference type="AlphaFoldDB" id="A0A1I8BNM2"/>
<feature type="coiled-coil region" evidence="1">
    <location>
        <begin position="5"/>
        <end position="32"/>
    </location>
</feature>
<dbReference type="Pfam" id="PF05147">
    <property type="entry name" value="LANC_like"/>
    <property type="match status" value="1"/>
</dbReference>
<evidence type="ECO:0000313" key="2">
    <source>
        <dbReference type="Proteomes" id="UP000095281"/>
    </source>
</evidence>